<protein>
    <submittedName>
        <fullName evidence="2">Uncharacterized protein</fullName>
    </submittedName>
</protein>
<evidence type="ECO:0000256" key="1">
    <source>
        <dbReference type="SAM" id="Phobius"/>
    </source>
</evidence>
<proteinExistence type="predicted"/>
<feature type="transmembrane region" description="Helical" evidence="1">
    <location>
        <begin position="6"/>
        <end position="27"/>
    </location>
</feature>
<dbReference type="Proteomes" id="UP000199139">
    <property type="component" value="Unassembled WGS sequence"/>
</dbReference>
<sequence>MVESLYLVFHVWMVISFVSAVLVFYTAKEIGDQHE</sequence>
<keyword evidence="1" id="KW-0472">Membrane</keyword>
<keyword evidence="1" id="KW-0812">Transmembrane</keyword>
<organism evidence="2 3">
    <name type="scientific">Halolactibacillus miurensis</name>
    <dbReference type="NCBI Taxonomy" id="306541"/>
    <lineage>
        <taxon>Bacteria</taxon>
        <taxon>Bacillati</taxon>
        <taxon>Bacillota</taxon>
        <taxon>Bacilli</taxon>
        <taxon>Bacillales</taxon>
        <taxon>Bacillaceae</taxon>
        <taxon>Halolactibacillus</taxon>
    </lineage>
</organism>
<evidence type="ECO:0000313" key="3">
    <source>
        <dbReference type="Proteomes" id="UP000199139"/>
    </source>
</evidence>
<gene>
    <name evidence="2" type="ORF">SAMN05421668_10933</name>
</gene>
<dbReference type="AlphaFoldDB" id="A0A1I6SGT8"/>
<evidence type="ECO:0000313" key="2">
    <source>
        <dbReference type="EMBL" id="SFS76060.1"/>
    </source>
</evidence>
<dbReference type="EMBL" id="FPAI01000009">
    <property type="protein sequence ID" value="SFS76060.1"/>
    <property type="molecule type" value="Genomic_DNA"/>
</dbReference>
<reference evidence="2 3" key="1">
    <citation type="submission" date="2016-10" db="EMBL/GenBank/DDBJ databases">
        <authorList>
            <person name="de Groot N.N."/>
        </authorList>
    </citation>
    <scope>NUCLEOTIDE SEQUENCE [LARGE SCALE GENOMIC DNA]</scope>
    <source>
        <strain evidence="2 3">DSM 17074</strain>
    </source>
</reference>
<keyword evidence="1" id="KW-1133">Transmembrane helix</keyword>
<accession>A0A1I6SGT8</accession>
<name>A0A1I6SGT8_9BACI</name>
<dbReference type="STRING" id="306541.SAMN05421668_10933"/>